<dbReference type="InterPro" id="IPR015943">
    <property type="entry name" value="WD40/YVTN_repeat-like_dom_sf"/>
</dbReference>
<dbReference type="EMBL" id="CP002859">
    <property type="protein sequence ID" value="AEI48891.1"/>
    <property type="molecule type" value="Genomic_DNA"/>
</dbReference>
<dbReference type="Proteomes" id="UP000000493">
    <property type="component" value="Chromosome"/>
</dbReference>
<gene>
    <name evidence="3" type="ordered locus">Runsl_2487</name>
</gene>
<evidence type="ECO:0000259" key="2">
    <source>
        <dbReference type="Pfam" id="PF15902"/>
    </source>
</evidence>
<dbReference type="CDD" id="cd15482">
    <property type="entry name" value="Sialidase_non-viral"/>
    <property type="match status" value="1"/>
</dbReference>
<dbReference type="Gene3D" id="2.130.10.10">
    <property type="entry name" value="YVTN repeat-like/Quinoprotein amine dehydrogenase"/>
    <property type="match status" value="5"/>
</dbReference>
<sequence>MKIISLKTIYFLLAGVCLFTPSFGQKKKEAKPIASVKEEPKNDPFHSGTFSGLKFRSIGPAVTSGRVVDLAVNPQNHSEYYVAVAAGGVWKTTNHGVTYEPVFEGEGSYSIGCITIDPSNTNVVWVGSGENNNQRAANYGDGVYKSEDGGKSWKNVGLKTSEHIGRIVVDPANSDVVYVAAYGPLWSSGGERGIYKTTDGGKTWKAVLTVSEHTGFNEIHIDPRNSNVLYATAHQRQRKVFTYISGGPESAIYKSTDGGATWNKLTRGLPSGDVGRIGMAISPVNPDILYAVVEAAEQNGGVFRSTDRGASWSKMSGYFTSGNYYQELFCDPKNSDKIYITDTYFMVSEDGGKTMKRLGEMHKHVDNHVIWLNPNDPNQLIVGCDGGLYESYDGGKLWSFKENLPVTQFYKVTTDNAFPFYNVLGGTQDNFSLAGPSRTISANGIVNENWIVTQGGDGFESQVDPQDPNTVYAQSQYGGLGRFDKKTGESVDIRPVELEGEPAYRWNWDAPLAISQHKPTRLYFAANKVFKTDDRGNTWKVISPDLSRQIDRNTLPIMGKVWSIDAIAKNSSTDIYGNITTVSESKLDENLLYAGTDDGLIHVTVDGGQNWTKIDVNNISGAPERTYVNQLLASQHDKNVVYATFNHHRYGDFKPYIYKSTDQGKTWTALQNNLPERGTVYTVAEDHVNADLLFVGTEFGLFFSIDGGQKWIQLKSGLPTIAVRDLDIQKRENDLVLATFGRGFYILDDYTPLRNLKKEDLSKDAFIAGIKDAWHFLPSQPLGLRGKGFQGESYFATPNPDVGSVFTYYLKDDIKTLKEKRKEREKALMDKKQSVFYPSIDSLRLEEAQPAPYLLFTITDESGNTVRRLKAPAKKGLQRITWDFRYDAPDPVNFNEPDPMNFFSGPDLGAMAFAGNYKVALSKFEDGTFTELVPAQPFKVVSLNAVSMTAADKKALQTFTQKAASLVRALGGAQGVYGELNSKMRFLKAAWQSTPKAPAGLQTQFLAIEKQLTALSTALYGDRTLARREFETLPSISERVGRIQGNLVSTSAAPTQTMLTSYQTVAKQFAAFLTDLRKTQADMIALETALQSAEAPHTPGRFPDWKEN</sequence>
<dbReference type="SUPFAM" id="SSF50939">
    <property type="entry name" value="Sialidases"/>
    <property type="match status" value="1"/>
</dbReference>
<dbReference type="InterPro" id="IPR036278">
    <property type="entry name" value="Sialidase_sf"/>
</dbReference>
<dbReference type="AlphaFoldDB" id="A0A7U3ZKK6"/>
<dbReference type="RefSeq" id="WP_013928202.1">
    <property type="nucleotide sequence ID" value="NC_015703.1"/>
</dbReference>
<dbReference type="InterPro" id="IPR052025">
    <property type="entry name" value="Xyloglucanase_GH74"/>
</dbReference>
<name>A0A7U3ZKK6_RUNSL</name>
<dbReference type="GO" id="GO:0010411">
    <property type="term" value="P:xyloglucan metabolic process"/>
    <property type="evidence" value="ECO:0007669"/>
    <property type="project" value="TreeGrafter"/>
</dbReference>
<feature type="domain" description="Sortilin N-terminal" evidence="2">
    <location>
        <begin position="143"/>
        <end position="268"/>
    </location>
</feature>
<accession>A0A7U3ZKK6</accession>
<reference evidence="3 4" key="2">
    <citation type="journal article" date="2012" name="Stand. Genomic Sci.">
        <title>Complete genome sequence of the aquatic bacterium Runella slithyformis type strain (LSU 4(T)).</title>
        <authorList>
            <person name="Copeland A."/>
            <person name="Zhang X."/>
            <person name="Misra M."/>
            <person name="Lapidus A."/>
            <person name="Nolan M."/>
            <person name="Lucas S."/>
            <person name="Deshpande S."/>
            <person name="Cheng J.F."/>
            <person name="Tapia R."/>
            <person name="Goodwin L.A."/>
            <person name="Pitluck S."/>
            <person name="Liolios K."/>
            <person name="Pagani I."/>
            <person name="Ivanova N."/>
            <person name="Mikhailova N."/>
            <person name="Pati A."/>
            <person name="Chen A."/>
            <person name="Palaniappan K."/>
            <person name="Land M."/>
            <person name="Hauser L."/>
            <person name="Pan C."/>
            <person name="Jeffries C.D."/>
            <person name="Detter J.C."/>
            <person name="Brambilla E.M."/>
            <person name="Rohde M."/>
            <person name="Djao O.D."/>
            <person name="Goker M."/>
            <person name="Sikorski J."/>
            <person name="Tindall B.J."/>
            <person name="Woyke T."/>
            <person name="Bristow J."/>
            <person name="Eisen J.A."/>
            <person name="Markowitz V."/>
            <person name="Hugenholtz P."/>
            <person name="Kyrpides N.C."/>
            <person name="Klenk H.P."/>
            <person name="Mavromatis K."/>
        </authorList>
    </citation>
    <scope>NUCLEOTIDE SEQUENCE [LARGE SCALE GENOMIC DNA]</scope>
    <source>
        <strain evidence="4">ATCC 29530 / DSM 19594 / LMG 11500 / NCIMB 11436 / LSU 4</strain>
    </source>
</reference>
<dbReference type="SUPFAM" id="SSF110296">
    <property type="entry name" value="Oligoxyloglucan reducing end-specific cellobiohydrolase"/>
    <property type="match status" value="1"/>
</dbReference>
<keyword evidence="4" id="KW-1185">Reference proteome</keyword>
<keyword evidence="1" id="KW-0677">Repeat</keyword>
<evidence type="ECO:0000256" key="1">
    <source>
        <dbReference type="ARBA" id="ARBA00022737"/>
    </source>
</evidence>
<dbReference type="PANTHER" id="PTHR43739:SF5">
    <property type="entry name" value="EXO-ALPHA-SIALIDASE"/>
    <property type="match status" value="1"/>
</dbReference>
<reference evidence="4" key="1">
    <citation type="submission" date="2011-06" db="EMBL/GenBank/DDBJ databases">
        <title>The complete genome of chromosome of Runella slithyformis DSM 19594.</title>
        <authorList>
            <consortium name="US DOE Joint Genome Institute (JGI-PGF)"/>
            <person name="Lucas S."/>
            <person name="Han J."/>
            <person name="Lapidus A."/>
            <person name="Bruce D."/>
            <person name="Goodwin L."/>
            <person name="Pitluck S."/>
            <person name="Peters L."/>
            <person name="Kyrpides N."/>
            <person name="Mavromatis K."/>
            <person name="Ivanova N."/>
            <person name="Ovchinnikova G."/>
            <person name="Zhang X."/>
            <person name="Misra M."/>
            <person name="Detter J.C."/>
            <person name="Tapia R."/>
            <person name="Han C."/>
            <person name="Land M."/>
            <person name="Hauser L."/>
            <person name="Markowitz V."/>
            <person name="Cheng J.-F."/>
            <person name="Hugenholtz P."/>
            <person name="Woyke T."/>
            <person name="Wu D."/>
            <person name="Tindall B."/>
            <person name="Faehrich R."/>
            <person name="Brambilla E."/>
            <person name="Klenk H.-P."/>
            <person name="Eisen J.A."/>
        </authorList>
    </citation>
    <scope>NUCLEOTIDE SEQUENCE [LARGE SCALE GENOMIC DNA]</scope>
    <source>
        <strain evidence="4">ATCC 29530 / DSM 19594 / LMG 11500 / NCIMB 11436 / LSU 4</strain>
    </source>
</reference>
<dbReference type="InterPro" id="IPR031778">
    <property type="entry name" value="Sortilin_N"/>
</dbReference>
<evidence type="ECO:0000313" key="4">
    <source>
        <dbReference type="Proteomes" id="UP000000493"/>
    </source>
</evidence>
<organism evidence="3 4">
    <name type="scientific">Runella slithyformis (strain ATCC 29530 / DSM 19594 / LMG 11500 / NCIMB 11436 / LSU 4)</name>
    <dbReference type="NCBI Taxonomy" id="761193"/>
    <lineage>
        <taxon>Bacteria</taxon>
        <taxon>Pseudomonadati</taxon>
        <taxon>Bacteroidota</taxon>
        <taxon>Cytophagia</taxon>
        <taxon>Cytophagales</taxon>
        <taxon>Spirosomataceae</taxon>
        <taxon>Runella</taxon>
    </lineage>
</organism>
<dbReference type="KEGG" id="rsi:Runsl_2487"/>
<dbReference type="PANTHER" id="PTHR43739">
    <property type="entry name" value="XYLOGLUCANASE (EUROFUNG)"/>
    <property type="match status" value="1"/>
</dbReference>
<dbReference type="Pfam" id="PF15902">
    <property type="entry name" value="Sortilin-Vps10"/>
    <property type="match status" value="1"/>
</dbReference>
<evidence type="ECO:0000313" key="3">
    <source>
        <dbReference type="EMBL" id="AEI48891.1"/>
    </source>
</evidence>
<keyword evidence="3" id="KW-0378">Hydrolase</keyword>
<protein>
    <submittedName>
        <fullName evidence="3">Glycosyl hydrolase BNR repeat-containing protein</fullName>
    </submittedName>
</protein>
<dbReference type="GO" id="GO:0016787">
    <property type="term" value="F:hydrolase activity"/>
    <property type="evidence" value="ECO:0007669"/>
    <property type="project" value="UniProtKB-KW"/>
</dbReference>
<proteinExistence type="predicted"/>